<reference evidence="1 2" key="1">
    <citation type="journal article" date="2013" name="Genome Announc.">
        <title>Draft Genome Sequence of a Highly Flagellated, Fast-Swimming Archaeon, Methanocaldococcus villosus Strain KIN24-T80 (DSM 22612).</title>
        <authorList>
            <person name="Thennarasu S."/>
            <person name="Polireddy D."/>
            <person name="Antony A."/>
            <person name="Yada M.R."/>
            <person name="Algarawi S."/>
            <person name="Sivakumar N."/>
        </authorList>
    </citation>
    <scope>NUCLEOTIDE SEQUENCE [LARGE SCALE GENOMIC DNA]</scope>
    <source>
        <strain evidence="1 2">KIN24-T80</strain>
    </source>
</reference>
<dbReference type="Proteomes" id="UP000053695">
    <property type="component" value="Unassembled WGS sequence"/>
</dbReference>
<dbReference type="AlphaFoldDB" id="N6VSI0"/>
<evidence type="ECO:0000313" key="1">
    <source>
        <dbReference type="EMBL" id="ENN96830.1"/>
    </source>
</evidence>
<name>N6VSI0_9EURY</name>
<dbReference type="STRING" id="1069083.GCA_000371805_01120"/>
<evidence type="ECO:0000313" key="2">
    <source>
        <dbReference type="Proteomes" id="UP000053695"/>
    </source>
</evidence>
<protein>
    <submittedName>
        <fullName evidence="1">Uncharacterized protein</fullName>
    </submittedName>
</protein>
<dbReference type="PATRIC" id="fig|1069083.5.peg.49"/>
<dbReference type="PANTHER" id="PTHR42201">
    <property type="entry name" value="TAXIS PROTEIN"/>
    <property type="match status" value="1"/>
</dbReference>
<dbReference type="OrthoDB" id="227825at2157"/>
<dbReference type="EMBL" id="APMM01000001">
    <property type="protein sequence ID" value="ENN96830.1"/>
    <property type="molecule type" value="Genomic_DNA"/>
</dbReference>
<organism evidence="1 2">
    <name type="scientific">Methanocaldococcus villosus KIN24-T80</name>
    <dbReference type="NCBI Taxonomy" id="1069083"/>
    <lineage>
        <taxon>Archaea</taxon>
        <taxon>Methanobacteriati</taxon>
        <taxon>Methanobacteriota</taxon>
        <taxon>Methanomada group</taxon>
        <taxon>Methanococci</taxon>
        <taxon>Methanococcales</taxon>
        <taxon>Methanocaldococcaceae</taxon>
        <taxon>Methanocaldococcus</taxon>
    </lineage>
</organism>
<keyword evidence="2" id="KW-1185">Reference proteome</keyword>
<gene>
    <name evidence="1" type="ORF">J422_00245</name>
</gene>
<dbReference type="InterPro" id="IPR007381">
    <property type="entry name" value="CheF1/F2"/>
</dbReference>
<accession>N6VSI0</accession>
<sequence length="241" mass="29057">MSYVAKFSGRGVVITKHHRKLYSFLYKKWEPLDITLYRDKIVFDFGDNKIELSLDNIIDIGERIPEEIIKTSKYCLEGIEYYSTVTTYINFEKTVIAFATESMIYEKTLIISFLRKLFQILLNNKDVMVRYNIKENFYWEKGKIKFVDKKIRDKGIMRVEHYITVETKNDRYYLFTNIKDLKISEDKIKDRVLPVLEIVQKMWIKNISSYFYSDDWKVKLFILRYLREIMGLDIGILKYLD</sequence>
<dbReference type="PANTHER" id="PTHR42201:SF1">
    <property type="entry name" value="TAXIS PROTEIN"/>
    <property type="match status" value="1"/>
</dbReference>
<comment type="caution">
    <text evidence="1">The sequence shown here is derived from an EMBL/GenBank/DDBJ whole genome shotgun (WGS) entry which is preliminary data.</text>
</comment>
<dbReference type="RefSeq" id="WP_004589736.1">
    <property type="nucleotide sequence ID" value="NZ_APMM01000001.1"/>
</dbReference>
<dbReference type="Pfam" id="PF04283">
    <property type="entry name" value="CheF-arch"/>
    <property type="match status" value="1"/>
</dbReference>
<proteinExistence type="predicted"/>
<dbReference type="GO" id="GO:0006935">
    <property type="term" value="P:chemotaxis"/>
    <property type="evidence" value="ECO:0007669"/>
    <property type="project" value="InterPro"/>
</dbReference>